<evidence type="ECO:0000313" key="8">
    <source>
        <dbReference type="EMBL" id="RLV57106.1"/>
    </source>
</evidence>
<name>A0A3L8PNY6_9ACTN</name>
<proteinExistence type="inferred from homology"/>
<evidence type="ECO:0000256" key="4">
    <source>
        <dbReference type="ARBA" id="ARBA00022840"/>
    </source>
</evidence>
<evidence type="ECO:0000256" key="3">
    <source>
        <dbReference type="ARBA" id="ARBA00022741"/>
    </source>
</evidence>
<evidence type="ECO:0000313" key="9">
    <source>
        <dbReference type="Proteomes" id="UP000282515"/>
    </source>
</evidence>
<dbReference type="Proteomes" id="UP000282515">
    <property type="component" value="Unassembled WGS sequence"/>
</dbReference>
<evidence type="ECO:0000256" key="1">
    <source>
        <dbReference type="ARBA" id="ARBA00009897"/>
    </source>
</evidence>
<dbReference type="Pfam" id="PF16952">
    <property type="entry name" value="Gln-synt_N_2"/>
    <property type="match status" value="1"/>
</dbReference>
<organism evidence="8 9">
    <name type="scientific">Aeromicrobium phragmitis</name>
    <dbReference type="NCBI Taxonomy" id="2478914"/>
    <lineage>
        <taxon>Bacteria</taxon>
        <taxon>Bacillati</taxon>
        <taxon>Actinomycetota</taxon>
        <taxon>Actinomycetes</taxon>
        <taxon>Propionibacteriales</taxon>
        <taxon>Nocardioidaceae</taxon>
        <taxon>Aeromicrobium</taxon>
    </lineage>
</organism>
<keyword evidence="4" id="KW-0067">ATP-binding</keyword>
<dbReference type="SUPFAM" id="SSF55931">
    <property type="entry name" value="Glutamine synthetase/guanido kinase"/>
    <property type="match status" value="1"/>
</dbReference>
<protein>
    <submittedName>
        <fullName evidence="8">Glutamine synthetase</fullName>
    </submittedName>
</protein>
<reference evidence="8 9" key="1">
    <citation type="submission" date="2018-10" db="EMBL/GenBank/DDBJ databases">
        <title>Aeromicrobium sp. 9W16Y-2 whole genome shotgun sequence.</title>
        <authorList>
            <person name="Li F."/>
        </authorList>
    </citation>
    <scope>NUCLEOTIDE SEQUENCE [LARGE SCALE GENOMIC DNA]</scope>
    <source>
        <strain evidence="8 9">9W16Y-2</strain>
    </source>
</reference>
<dbReference type="AlphaFoldDB" id="A0A3L8PNY6"/>
<accession>A0A3L8PNY6</accession>
<dbReference type="PANTHER" id="PTHR43785">
    <property type="entry name" value="GAMMA-GLUTAMYLPUTRESCINE SYNTHETASE"/>
    <property type="match status" value="1"/>
</dbReference>
<dbReference type="PROSITE" id="PS51987">
    <property type="entry name" value="GS_CATALYTIC"/>
    <property type="match status" value="1"/>
</dbReference>
<dbReference type="PANTHER" id="PTHR43785:SF12">
    <property type="entry name" value="TYPE-1 GLUTAMINE SYNTHETASE 2"/>
    <property type="match status" value="1"/>
</dbReference>
<comment type="similarity">
    <text evidence="1 5 6">Belongs to the glutamine synthetase family.</text>
</comment>
<dbReference type="Gene3D" id="3.30.590.10">
    <property type="entry name" value="Glutamine synthetase/guanido kinase, catalytic domain"/>
    <property type="match status" value="1"/>
</dbReference>
<evidence type="ECO:0000256" key="2">
    <source>
        <dbReference type="ARBA" id="ARBA00022598"/>
    </source>
</evidence>
<dbReference type="OrthoDB" id="3277468at2"/>
<comment type="caution">
    <text evidence="8">The sequence shown here is derived from an EMBL/GenBank/DDBJ whole genome shotgun (WGS) entry which is preliminary data.</text>
</comment>
<dbReference type="InterPro" id="IPR014746">
    <property type="entry name" value="Gln_synth/guanido_kin_cat_dom"/>
</dbReference>
<evidence type="ECO:0000256" key="5">
    <source>
        <dbReference type="PROSITE-ProRule" id="PRU01331"/>
    </source>
</evidence>
<dbReference type="InterPro" id="IPR036651">
    <property type="entry name" value="Gln_synt_N_sf"/>
</dbReference>
<gene>
    <name evidence="8" type="ORF">D9V41_00120</name>
</gene>
<evidence type="ECO:0000256" key="6">
    <source>
        <dbReference type="RuleBase" id="RU000384"/>
    </source>
</evidence>
<dbReference type="EMBL" id="RDBF01000001">
    <property type="protein sequence ID" value="RLV57106.1"/>
    <property type="molecule type" value="Genomic_DNA"/>
</dbReference>
<dbReference type="GO" id="GO:0005524">
    <property type="term" value="F:ATP binding"/>
    <property type="evidence" value="ECO:0007669"/>
    <property type="project" value="UniProtKB-KW"/>
</dbReference>
<dbReference type="Gene3D" id="3.10.20.70">
    <property type="entry name" value="Glutamine synthetase, N-terminal domain"/>
    <property type="match status" value="1"/>
</dbReference>
<dbReference type="InterPro" id="IPR008146">
    <property type="entry name" value="Gln_synth_cat_dom"/>
</dbReference>
<keyword evidence="3" id="KW-0547">Nucleotide-binding</keyword>
<dbReference type="GO" id="GO:0006542">
    <property type="term" value="P:glutamine biosynthetic process"/>
    <property type="evidence" value="ECO:0007669"/>
    <property type="project" value="InterPro"/>
</dbReference>
<dbReference type="Pfam" id="PF00120">
    <property type="entry name" value="Gln-synt_C"/>
    <property type="match status" value="1"/>
</dbReference>
<dbReference type="InterPro" id="IPR008147">
    <property type="entry name" value="Gln_synt_N"/>
</dbReference>
<keyword evidence="2" id="KW-0436">Ligase</keyword>
<dbReference type="GO" id="GO:0004356">
    <property type="term" value="F:glutamine synthetase activity"/>
    <property type="evidence" value="ECO:0007669"/>
    <property type="project" value="InterPro"/>
</dbReference>
<evidence type="ECO:0000259" key="7">
    <source>
        <dbReference type="PROSITE" id="PS51987"/>
    </source>
</evidence>
<feature type="domain" description="GS catalytic" evidence="7">
    <location>
        <begin position="103"/>
        <end position="431"/>
    </location>
</feature>
<dbReference type="SMART" id="SM01230">
    <property type="entry name" value="Gln-synt_C"/>
    <property type="match status" value="1"/>
</dbReference>
<keyword evidence="9" id="KW-1185">Reference proteome</keyword>
<sequence length="431" mass="46891">MNHEPMMFIATNDLAGQTRGRAVPASRADSGLHNGVGWVPANLAISSFGHIVAPNAFGSTGDLRLIPDPTTRTHVPGTAEHPAVDVYLADQQLLDGTPWSSCPRVFARSAVEAFTAETGLEVAASFEHEFMLDDLPTSAPFSWQRFRDAEPFGSELVELLQLNGFGPETWLPEYGEDQFEITIEPTTAVLAADRAVLLKELVRDLARRHGHRATFAPLLDPDGSGNGVHIHLSLRDATTGEPVLHDPSQPSGLSELGRKFAAGVLTHARAISALTAPSASSFLRLLPHRWSTGGIFLAERNREALLRICPTAPDGDTAARQYNLEFRAGDATANPWLAIGALIRAGLHGITEDYPAPTIWPEDASEEDLEGVEPLPRDLPEALEALEKDDVVTRWLDRDMLATFLAIKRAELDQTRDLDLAALCRRIADVH</sequence>